<evidence type="ECO:0000313" key="1">
    <source>
        <dbReference type="EMBL" id="KAI3690479.1"/>
    </source>
</evidence>
<dbReference type="EMBL" id="CM042017">
    <property type="protein sequence ID" value="KAI3690479.1"/>
    <property type="molecule type" value="Genomic_DNA"/>
</dbReference>
<accession>A0ACB8YXI9</accession>
<name>A0ACB8YXI9_CICIN</name>
<reference evidence="1 2" key="2">
    <citation type="journal article" date="2022" name="Mol. Ecol. Resour.">
        <title>The genomes of chicory, endive, great burdock and yacon provide insights into Asteraceae paleo-polyploidization history and plant inulin production.</title>
        <authorList>
            <person name="Fan W."/>
            <person name="Wang S."/>
            <person name="Wang H."/>
            <person name="Wang A."/>
            <person name="Jiang F."/>
            <person name="Liu H."/>
            <person name="Zhao H."/>
            <person name="Xu D."/>
            <person name="Zhang Y."/>
        </authorList>
    </citation>
    <scope>NUCLEOTIDE SEQUENCE [LARGE SCALE GENOMIC DNA]</scope>
    <source>
        <strain evidence="2">cv. Punajuju</strain>
        <tissue evidence="1">Leaves</tissue>
    </source>
</reference>
<keyword evidence="2" id="KW-1185">Reference proteome</keyword>
<evidence type="ECO:0000313" key="2">
    <source>
        <dbReference type="Proteomes" id="UP001055811"/>
    </source>
</evidence>
<sequence>MVHISDQFWDCISLRHNWGCGKMAFDDLIVVIIRMIDNMAVVKQIGLLPVITILAFLVMSIGFGWCFSLLIMKPLMELLCLTMTAIGFIKDYYRGFNNRGNHVTGGLTS</sequence>
<dbReference type="Proteomes" id="UP001055811">
    <property type="component" value="Linkage Group LG09"/>
</dbReference>
<organism evidence="1 2">
    <name type="scientific">Cichorium intybus</name>
    <name type="common">Chicory</name>
    <dbReference type="NCBI Taxonomy" id="13427"/>
    <lineage>
        <taxon>Eukaryota</taxon>
        <taxon>Viridiplantae</taxon>
        <taxon>Streptophyta</taxon>
        <taxon>Embryophyta</taxon>
        <taxon>Tracheophyta</taxon>
        <taxon>Spermatophyta</taxon>
        <taxon>Magnoliopsida</taxon>
        <taxon>eudicotyledons</taxon>
        <taxon>Gunneridae</taxon>
        <taxon>Pentapetalae</taxon>
        <taxon>asterids</taxon>
        <taxon>campanulids</taxon>
        <taxon>Asterales</taxon>
        <taxon>Asteraceae</taxon>
        <taxon>Cichorioideae</taxon>
        <taxon>Cichorieae</taxon>
        <taxon>Cichoriinae</taxon>
        <taxon>Cichorium</taxon>
    </lineage>
</organism>
<protein>
    <submittedName>
        <fullName evidence="1">Uncharacterized protein</fullName>
    </submittedName>
</protein>
<gene>
    <name evidence="1" type="ORF">L2E82_48514</name>
</gene>
<comment type="caution">
    <text evidence="1">The sequence shown here is derived from an EMBL/GenBank/DDBJ whole genome shotgun (WGS) entry which is preliminary data.</text>
</comment>
<proteinExistence type="predicted"/>
<reference evidence="2" key="1">
    <citation type="journal article" date="2022" name="Mol. Ecol. Resour.">
        <title>The genomes of chicory, endive, great burdock and yacon provide insights into Asteraceae palaeo-polyploidization history and plant inulin production.</title>
        <authorList>
            <person name="Fan W."/>
            <person name="Wang S."/>
            <person name="Wang H."/>
            <person name="Wang A."/>
            <person name="Jiang F."/>
            <person name="Liu H."/>
            <person name="Zhao H."/>
            <person name="Xu D."/>
            <person name="Zhang Y."/>
        </authorList>
    </citation>
    <scope>NUCLEOTIDE SEQUENCE [LARGE SCALE GENOMIC DNA]</scope>
    <source>
        <strain evidence="2">cv. Punajuju</strain>
    </source>
</reference>